<dbReference type="CDD" id="cd04496">
    <property type="entry name" value="SSB_OBF"/>
    <property type="match status" value="1"/>
</dbReference>
<dbReference type="InterPro" id="IPR012340">
    <property type="entry name" value="NA-bd_OB-fold"/>
</dbReference>
<dbReference type="PANTHER" id="PTHR10302:SF27">
    <property type="entry name" value="SINGLE-STRANDED DNA-BINDING PROTEIN"/>
    <property type="match status" value="1"/>
</dbReference>
<accession>A0A6N3C0U8</accession>
<comment type="caution">
    <text evidence="2">Lacks conserved residue(s) required for the propagation of feature annotation.</text>
</comment>
<reference evidence="5" key="1">
    <citation type="submission" date="2019-11" db="EMBL/GenBank/DDBJ databases">
        <authorList>
            <person name="Feng L."/>
        </authorList>
    </citation>
    <scope>NUCLEOTIDE SEQUENCE</scope>
    <source>
        <strain evidence="5">CramosumLFYP8</strain>
    </source>
</reference>
<dbReference type="NCBIfam" id="TIGR00621">
    <property type="entry name" value="ssb"/>
    <property type="match status" value="1"/>
</dbReference>
<feature type="region of interest" description="Disordered" evidence="4">
    <location>
        <begin position="107"/>
        <end position="149"/>
    </location>
</feature>
<dbReference type="PANTHER" id="PTHR10302">
    <property type="entry name" value="SINGLE-STRANDED DNA-BINDING PROTEIN"/>
    <property type="match status" value="1"/>
</dbReference>
<dbReference type="GO" id="GO:0003697">
    <property type="term" value="F:single-stranded DNA binding"/>
    <property type="evidence" value="ECO:0007669"/>
    <property type="project" value="UniProtKB-UniRule"/>
</dbReference>
<sequence>MNTVNLIGRLTKAPELRRTKQGTAVTTFNLAINRDFQGADGQNADFVPCVTWNKLAENVEKYCSKGSRVGIIGALRSRNYDNQHGQKVFVVEVLCNYVQFLDTKKDANSQPASQNYNQSQADNNFSSYNQNSFENDNSGFDITPDDLPF</sequence>
<dbReference type="InterPro" id="IPR000424">
    <property type="entry name" value="Primosome_PriB/ssb"/>
</dbReference>
<evidence type="ECO:0000256" key="1">
    <source>
        <dbReference type="ARBA" id="ARBA00023125"/>
    </source>
</evidence>
<dbReference type="GO" id="GO:0006260">
    <property type="term" value="P:DNA replication"/>
    <property type="evidence" value="ECO:0007669"/>
    <property type="project" value="InterPro"/>
</dbReference>
<dbReference type="PIRSF" id="PIRSF002070">
    <property type="entry name" value="SSB"/>
    <property type="match status" value="1"/>
</dbReference>
<dbReference type="HAMAP" id="MF_00984">
    <property type="entry name" value="SSB"/>
    <property type="match status" value="1"/>
</dbReference>
<evidence type="ECO:0000256" key="3">
    <source>
        <dbReference type="PIRNR" id="PIRNR002070"/>
    </source>
</evidence>
<evidence type="ECO:0000256" key="4">
    <source>
        <dbReference type="SAM" id="MobiDB-lite"/>
    </source>
</evidence>
<keyword evidence="1 2" id="KW-0238">DNA-binding</keyword>
<evidence type="ECO:0000313" key="5">
    <source>
        <dbReference type="EMBL" id="VYU10520.1"/>
    </source>
</evidence>
<dbReference type="GO" id="GO:0009295">
    <property type="term" value="C:nucleoid"/>
    <property type="evidence" value="ECO:0007669"/>
    <property type="project" value="TreeGrafter"/>
</dbReference>
<protein>
    <recommendedName>
        <fullName evidence="2 3">Single-stranded DNA-binding protein</fullName>
        <shortName evidence="2">SSB</shortName>
    </recommendedName>
</protein>
<proteinExistence type="inferred from homology"/>
<dbReference type="Gene3D" id="2.40.50.140">
    <property type="entry name" value="Nucleic acid-binding proteins"/>
    <property type="match status" value="1"/>
</dbReference>
<dbReference type="AlphaFoldDB" id="A0A6N3C0U8"/>
<gene>
    <name evidence="5" type="primary">ssb_3</name>
    <name evidence="5" type="ORF">CRLFYP8_02960</name>
</gene>
<evidence type="ECO:0000256" key="2">
    <source>
        <dbReference type="HAMAP-Rule" id="MF_00984"/>
    </source>
</evidence>
<dbReference type="InterPro" id="IPR011344">
    <property type="entry name" value="ssDNA-bd"/>
</dbReference>
<dbReference type="SUPFAM" id="SSF50249">
    <property type="entry name" value="Nucleic acid-binding proteins"/>
    <property type="match status" value="1"/>
</dbReference>
<dbReference type="EMBL" id="CACRTL010000029">
    <property type="protein sequence ID" value="VYU10520.1"/>
    <property type="molecule type" value="Genomic_DNA"/>
</dbReference>
<dbReference type="RefSeq" id="WP_156635664.1">
    <property type="nucleotide sequence ID" value="NZ_CACRTL010000029.1"/>
</dbReference>
<comment type="subunit">
    <text evidence="2">Homotetramer.</text>
</comment>
<organism evidence="5">
    <name type="scientific">Thomasclavelia ramosa</name>
    <dbReference type="NCBI Taxonomy" id="1547"/>
    <lineage>
        <taxon>Bacteria</taxon>
        <taxon>Bacillati</taxon>
        <taxon>Bacillota</taxon>
        <taxon>Erysipelotrichia</taxon>
        <taxon>Erysipelotrichales</taxon>
        <taxon>Coprobacillaceae</taxon>
        <taxon>Thomasclavelia</taxon>
    </lineage>
</organism>
<feature type="compositionally biased region" description="Polar residues" evidence="4">
    <location>
        <begin position="108"/>
        <end position="140"/>
    </location>
</feature>
<dbReference type="PROSITE" id="PS50935">
    <property type="entry name" value="SSB"/>
    <property type="match status" value="1"/>
</dbReference>
<dbReference type="Pfam" id="PF00436">
    <property type="entry name" value="SSB"/>
    <property type="match status" value="1"/>
</dbReference>
<name>A0A6N3C0U8_9FIRM</name>